<name>A0A4Z0PS71_9BACT</name>
<feature type="transmembrane region" description="Helical" evidence="1">
    <location>
        <begin position="56"/>
        <end position="74"/>
    </location>
</feature>
<protein>
    <submittedName>
        <fullName evidence="2">Uncharacterized protein</fullName>
    </submittedName>
</protein>
<dbReference type="OrthoDB" id="885069at2"/>
<proteinExistence type="predicted"/>
<gene>
    <name evidence="2" type="ORF">E5J99_04980</name>
</gene>
<evidence type="ECO:0000256" key="1">
    <source>
        <dbReference type="SAM" id="Phobius"/>
    </source>
</evidence>
<keyword evidence="1" id="KW-0472">Membrane</keyword>
<keyword evidence="1" id="KW-1133">Transmembrane helix</keyword>
<organism evidence="2 3">
    <name type="scientific">Hymenobacter elongatus</name>
    <dbReference type="NCBI Taxonomy" id="877208"/>
    <lineage>
        <taxon>Bacteria</taxon>
        <taxon>Pseudomonadati</taxon>
        <taxon>Bacteroidota</taxon>
        <taxon>Cytophagia</taxon>
        <taxon>Cytophagales</taxon>
        <taxon>Hymenobacteraceae</taxon>
        <taxon>Hymenobacter</taxon>
    </lineage>
</organism>
<dbReference type="RefSeq" id="WP_135496621.1">
    <property type="nucleotide sequence ID" value="NZ_SRLD01000006.1"/>
</dbReference>
<keyword evidence="3" id="KW-1185">Reference proteome</keyword>
<evidence type="ECO:0000313" key="3">
    <source>
        <dbReference type="Proteomes" id="UP000297739"/>
    </source>
</evidence>
<accession>A0A4Z0PS71</accession>
<dbReference type="AlphaFoldDB" id="A0A4Z0PS71"/>
<reference evidence="2 3" key="1">
    <citation type="submission" date="2019-04" db="EMBL/GenBank/DDBJ databases">
        <authorList>
            <person name="Feng G."/>
            <person name="Zhang J."/>
            <person name="Zhu H."/>
        </authorList>
    </citation>
    <scope>NUCLEOTIDE SEQUENCE [LARGE SCALE GENOMIC DNA]</scope>
    <source>
        <strain evidence="2 3">JCM 17223</strain>
    </source>
</reference>
<comment type="caution">
    <text evidence="2">The sequence shown here is derived from an EMBL/GenBank/DDBJ whole genome shotgun (WGS) entry which is preliminary data.</text>
</comment>
<feature type="transmembrane region" description="Helical" evidence="1">
    <location>
        <begin position="21"/>
        <end position="44"/>
    </location>
</feature>
<keyword evidence="1" id="KW-0812">Transmembrane</keyword>
<evidence type="ECO:0000313" key="2">
    <source>
        <dbReference type="EMBL" id="TGE18662.1"/>
    </source>
</evidence>
<sequence>MKKEVWAQSIRGNRLLRKRDWFGDVLGVCQVTSLHLVFCILFAAQFQEDGRSSNGIPMLCLALVSVPLCAIYCLSRENDLTLVGTGLSAVENRNLVLFAFKTLGWEVRSNTPFAVIAGANNKWWSNHGQTATALITDNKVYLNLIHGGTSKGRLPFYFGSNQRKLNRAIAAIESGKTLLVYQP</sequence>
<dbReference type="EMBL" id="SRLD01000006">
    <property type="protein sequence ID" value="TGE18662.1"/>
    <property type="molecule type" value="Genomic_DNA"/>
</dbReference>
<dbReference type="Proteomes" id="UP000297739">
    <property type="component" value="Unassembled WGS sequence"/>
</dbReference>